<accession>A0ABY6B8P8</accession>
<evidence type="ECO:0000313" key="1">
    <source>
        <dbReference type="EMBL" id="UXI66456.1"/>
    </source>
</evidence>
<dbReference type="EMBL" id="CP104694">
    <property type="protein sequence ID" value="UXI66456.1"/>
    <property type="molecule type" value="Genomic_DNA"/>
</dbReference>
<name>A0ABY6B8P8_9GAMM</name>
<evidence type="ECO:0000313" key="2">
    <source>
        <dbReference type="Proteomes" id="UP001064632"/>
    </source>
</evidence>
<sequence>MTSITSPLSTRSEVADAIVSYVVSHPQAADTLDGIVDWWLPQQRYETERGRIKRTLDRLVSCGVLSCRTLADGATLYALAEGLRADAKGPSGDESAPRDP</sequence>
<proteinExistence type="predicted"/>
<dbReference type="RefSeq" id="WP_261693440.1">
    <property type="nucleotide sequence ID" value="NZ_CP104694.1"/>
</dbReference>
<keyword evidence="2" id="KW-1185">Reference proteome</keyword>
<protein>
    <submittedName>
        <fullName evidence="1">Uncharacterized protein</fullName>
    </submittedName>
</protein>
<organism evidence="1 2">
    <name type="scientific">Tahibacter amnicola</name>
    <dbReference type="NCBI Taxonomy" id="2976241"/>
    <lineage>
        <taxon>Bacteria</taxon>
        <taxon>Pseudomonadati</taxon>
        <taxon>Pseudomonadota</taxon>
        <taxon>Gammaproteobacteria</taxon>
        <taxon>Lysobacterales</taxon>
        <taxon>Rhodanobacteraceae</taxon>
        <taxon>Tahibacter</taxon>
    </lineage>
</organism>
<reference evidence="1" key="1">
    <citation type="submission" date="2022-09" db="EMBL/GenBank/DDBJ databases">
        <title>Tahibacter sp. nov., isolated from a fresh water.</title>
        <authorList>
            <person name="Baek J.H."/>
            <person name="Lee J.K."/>
            <person name="Kim J.M."/>
            <person name="Jeon C.O."/>
        </authorList>
    </citation>
    <scope>NUCLEOTIDE SEQUENCE</scope>
    <source>
        <strain evidence="1">W38</strain>
    </source>
</reference>
<dbReference type="Proteomes" id="UP001064632">
    <property type="component" value="Chromosome"/>
</dbReference>
<gene>
    <name evidence="1" type="ORF">N4264_17090</name>
</gene>